<accession>A0A0D7B3P9</accession>
<keyword evidence="3" id="KW-1185">Reference proteome</keyword>
<name>A0A0D7B3P9_9AGAR</name>
<sequence length="124" mass="13393">MTANATTQAISFGSASPWISGNFTTPGASSTGEYNAPIPPVSPTTHASLSPSYASVPTPGPLQSPQPLYESPSVRRVRGSWKRTRDYAKRTRKGASIATTYAKNSGKSEQRTTYCARNRRLTWP</sequence>
<protein>
    <submittedName>
        <fullName evidence="2">Uncharacterized protein</fullName>
    </submittedName>
</protein>
<feature type="compositionally biased region" description="Polar residues" evidence="1">
    <location>
        <begin position="14"/>
        <end position="33"/>
    </location>
</feature>
<dbReference type="Proteomes" id="UP000054007">
    <property type="component" value="Unassembled WGS sequence"/>
</dbReference>
<feature type="region of interest" description="Disordered" evidence="1">
    <location>
        <begin position="14"/>
        <end position="112"/>
    </location>
</feature>
<dbReference type="EMBL" id="KN880618">
    <property type="protein sequence ID" value="KIY64794.1"/>
    <property type="molecule type" value="Genomic_DNA"/>
</dbReference>
<proteinExistence type="predicted"/>
<reference evidence="2 3" key="1">
    <citation type="journal article" date="2015" name="Fungal Genet. Biol.">
        <title>Evolution of novel wood decay mechanisms in Agaricales revealed by the genome sequences of Fistulina hepatica and Cylindrobasidium torrendii.</title>
        <authorList>
            <person name="Floudas D."/>
            <person name="Held B.W."/>
            <person name="Riley R."/>
            <person name="Nagy L.G."/>
            <person name="Koehler G."/>
            <person name="Ransdell A.S."/>
            <person name="Younus H."/>
            <person name="Chow J."/>
            <person name="Chiniquy J."/>
            <person name="Lipzen A."/>
            <person name="Tritt A."/>
            <person name="Sun H."/>
            <person name="Haridas S."/>
            <person name="LaButti K."/>
            <person name="Ohm R.A."/>
            <person name="Kues U."/>
            <person name="Blanchette R.A."/>
            <person name="Grigoriev I.V."/>
            <person name="Minto R.E."/>
            <person name="Hibbett D.S."/>
        </authorList>
    </citation>
    <scope>NUCLEOTIDE SEQUENCE [LARGE SCALE GENOMIC DNA]</scope>
    <source>
        <strain evidence="2 3">FP15055 ss-10</strain>
    </source>
</reference>
<evidence type="ECO:0000256" key="1">
    <source>
        <dbReference type="SAM" id="MobiDB-lite"/>
    </source>
</evidence>
<dbReference type="AlphaFoldDB" id="A0A0D7B3P9"/>
<feature type="compositionally biased region" description="Polar residues" evidence="1">
    <location>
        <begin position="43"/>
        <end position="57"/>
    </location>
</feature>
<evidence type="ECO:0000313" key="3">
    <source>
        <dbReference type="Proteomes" id="UP000054007"/>
    </source>
</evidence>
<gene>
    <name evidence="2" type="ORF">CYLTODRAFT_84259</name>
</gene>
<evidence type="ECO:0000313" key="2">
    <source>
        <dbReference type="EMBL" id="KIY64794.1"/>
    </source>
</evidence>
<feature type="compositionally biased region" description="Polar residues" evidence="1">
    <location>
        <begin position="97"/>
        <end position="112"/>
    </location>
</feature>
<organism evidence="2 3">
    <name type="scientific">Cylindrobasidium torrendii FP15055 ss-10</name>
    <dbReference type="NCBI Taxonomy" id="1314674"/>
    <lineage>
        <taxon>Eukaryota</taxon>
        <taxon>Fungi</taxon>
        <taxon>Dikarya</taxon>
        <taxon>Basidiomycota</taxon>
        <taxon>Agaricomycotina</taxon>
        <taxon>Agaricomycetes</taxon>
        <taxon>Agaricomycetidae</taxon>
        <taxon>Agaricales</taxon>
        <taxon>Marasmiineae</taxon>
        <taxon>Physalacriaceae</taxon>
        <taxon>Cylindrobasidium</taxon>
    </lineage>
</organism>